<comment type="caution">
    <text evidence="2">The sequence shown here is derived from an EMBL/GenBank/DDBJ whole genome shotgun (WGS) entry which is preliminary data.</text>
</comment>
<feature type="compositionally biased region" description="Basic residues" evidence="1">
    <location>
        <begin position="1"/>
        <end position="19"/>
    </location>
</feature>
<evidence type="ECO:0000256" key="1">
    <source>
        <dbReference type="SAM" id="MobiDB-lite"/>
    </source>
</evidence>
<dbReference type="OrthoDB" id="5243766at2"/>
<dbReference type="Proteomes" id="UP000075260">
    <property type="component" value="Unassembled WGS sequence"/>
</dbReference>
<name>A0A150QXG3_SORCE</name>
<proteinExistence type="predicted"/>
<feature type="region of interest" description="Disordered" evidence="1">
    <location>
        <begin position="1"/>
        <end position="20"/>
    </location>
</feature>
<protein>
    <recommendedName>
        <fullName evidence="4">RNA polymerase sigma factor 70 region 4 type 2 domain-containing protein</fullName>
    </recommendedName>
</protein>
<gene>
    <name evidence="2" type="ORF">BE15_32740</name>
</gene>
<organism evidence="2 3">
    <name type="scientific">Sorangium cellulosum</name>
    <name type="common">Polyangium cellulosum</name>
    <dbReference type="NCBI Taxonomy" id="56"/>
    <lineage>
        <taxon>Bacteria</taxon>
        <taxon>Pseudomonadati</taxon>
        <taxon>Myxococcota</taxon>
        <taxon>Polyangia</taxon>
        <taxon>Polyangiales</taxon>
        <taxon>Polyangiaceae</taxon>
        <taxon>Sorangium</taxon>
    </lineage>
</organism>
<reference evidence="2 3" key="1">
    <citation type="submission" date="2014-02" db="EMBL/GenBank/DDBJ databases">
        <title>The small core and large imbalanced accessory genome model reveals a collaborative survival strategy of Sorangium cellulosum strains in nature.</title>
        <authorList>
            <person name="Han K."/>
            <person name="Peng R."/>
            <person name="Blom J."/>
            <person name="Li Y.-Z."/>
        </authorList>
    </citation>
    <scope>NUCLEOTIDE SEQUENCE [LARGE SCALE GENOMIC DNA]</scope>
    <source>
        <strain evidence="2 3">So0008-312</strain>
    </source>
</reference>
<evidence type="ECO:0008006" key="4">
    <source>
        <dbReference type="Google" id="ProtNLM"/>
    </source>
</evidence>
<accession>A0A150QXG3</accession>
<dbReference type="InterPro" id="IPR036388">
    <property type="entry name" value="WH-like_DNA-bd_sf"/>
</dbReference>
<evidence type="ECO:0000313" key="3">
    <source>
        <dbReference type="Proteomes" id="UP000075260"/>
    </source>
</evidence>
<sequence>MRKPRKGVKRPPAARHPKQRPTMQAILAERGIILATLAGVPKRDRADLEQIVIVAAWRAVERGLYRPDPKLKPRDALRKWLHGITWRQASHYFGSAWVRRIVLDEQPLWLLREPVGPDLHAQVEARDLLRAIERLEPRHQEILLAVDAPESLSAFARQRGMSPFTAASRLRIAREALALRLSRWRR</sequence>
<evidence type="ECO:0000313" key="2">
    <source>
        <dbReference type="EMBL" id="KYF72346.1"/>
    </source>
</evidence>
<dbReference type="Gene3D" id="1.10.10.10">
    <property type="entry name" value="Winged helix-like DNA-binding domain superfamily/Winged helix DNA-binding domain"/>
    <property type="match status" value="1"/>
</dbReference>
<dbReference type="EMBL" id="JEMA01000268">
    <property type="protein sequence ID" value="KYF72346.1"/>
    <property type="molecule type" value="Genomic_DNA"/>
</dbReference>
<dbReference type="AlphaFoldDB" id="A0A150QXG3"/>